<organism evidence="1">
    <name type="scientific">Lygus hesperus</name>
    <name type="common">Western plant bug</name>
    <dbReference type="NCBI Taxonomy" id="30085"/>
    <lineage>
        <taxon>Eukaryota</taxon>
        <taxon>Metazoa</taxon>
        <taxon>Ecdysozoa</taxon>
        <taxon>Arthropoda</taxon>
        <taxon>Hexapoda</taxon>
        <taxon>Insecta</taxon>
        <taxon>Pterygota</taxon>
        <taxon>Neoptera</taxon>
        <taxon>Paraneoptera</taxon>
        <taxon>Hemiptera</taxon>
        <taxon>Heteroptera</taxon>
        <taxon>Panheteroptera</taxon>
        <taxon>Cimicomorpha</taxon>
        <taxon>Miridae</taxon>
        <taxon>Mirini</taxon>
        <taxon>Lygus</taxon>
    </lineage>
</organism>
<evidence type="ECO:0000313" key="1">
    <source>
        <dbReference type="EMBL" id="JAG36140.1"/>
    </source>
</evidence>
<feature type="non-terminal residue" evidence="1">
    <location>
        <position position="1"/>
    </location>
</feature>
<protein>
    <submittedName>
        <fullName evidence="1">Uncharacterized protein</fullName>
    </submittedName>
</protein>
<feature type="non-terminal residue" evidence="1">
    <location>
        <position position="141"/>
    </location>
</feature>
<dbReference type="AlphaFoldDB" id="A0A0A9Z2X7"/>
<reference evidence="1" key="2">
    <citation type="submission" date="2014-07" db="EMBL/GenBank/DDBJ databases">
        <authorList>
            <person name="Hull J."/>
        </authorList>
    </citation>
    <scope>NUCLEOTIDE SEQUENCE</scope>
</reference>
<reference evidence="1" key="1">
    <citation type="journal article" date="2014" name="PLoS ONE">
        <title>Transcriptome-Based Identification of ABC Transporters in the Western Tarnished Plant Bug Lygus hesperus.</title>
        <authorList>
            <person name="Hull J.J."/>
            <person name="Chaney K."/>
            <person name="Geib S.M."/>
            <person name="Fabrick J.A."/>
            <person name="Brent C.S."/>
            <person name="Walsh D."/>
            <person name="Lavine L.C."/>
        </authorList>
    </citation>
    <scope>NUCLEOTIDE SEQUENCE</scope>
</reference>
<accession>A0A0A9Z2X7</accession>
<dbReference type="EMBL" id="GBHO01007464">
    <property type="protein sequence ID" value="JAG36140.1"/>
    <property type="molecule type" value="Transcribed_RNA"/>
</dbReference>
<sequence>EDHEGVYRFIRYSELPYSFPPIKYSVQQIKYFAKSKAVVELLETNYEHLLTFSPFWMDVQLCVYNTYGHSACTNLLNVDKLNNPPAFSIAHLKSVLESGDHYDFCKKLFVYLKNQMTDVSLGSPEMKWDITIRQRLEVAKL</sequence>
<proteinExistence type="predicted"/>
<name>A0A0A9Z2X7_LYGHE</name>
<gene>
    <name evidence="1" type="ORF">CM83_103699</name>
</gene>